<organism evidence="2 3">
    <name type="scientific">Piscirickettsia litoralis</name>
    <dbReference type="NCBI Taxonomy" id="1891921"/>
    <lineage>
        <taxon>Bacteria</taxon>
        <taxon>Pseudomonadati</taxon>
        <taxon>Pseudomonadota</taxon>
        <taxon>Gammaproteobacteria</taxon>
        <taxon>Thiotrichales</taxon>
        <taxon>Piscirickettsiaceae</taxon>
        <taxon>Piscirickettsia</taxon>
    </lineage>
</organism>
<evidence type="ECO:0000313" key="2">
    <source>
        <dbReference type="EMBL" id="ODN43458.1"/>
    </source>
</evidence>
<proteinExistence type="predicted"/>
<keyword evidence="3" id="KW-1185">Reference proteome</keyword>
<name>A0ABX3A4V7_9GAMM</name>
<dbReference type="EMBL" id="MDTU01000001">
    <property type="protein sequence ID" value="ODN43458.1"/>
    <property type="molecule type" value="Genomic_DNA"/>
</dbReference>
<comment type="caution">
    <text evidence="2">The sequence shown here is derived from an EMBL/GenBank/DDBJ whole genome shotgun (WGS) entry which is preliminary data.</text>
</comment>
<dbReference type="Proteomes" id="UP000094329">
    <property type="component" value="Unassembled WGS sequence"/>
</dbReference>
<evidence type="ECO:0000313" key="3">
    <source>
        <dbReference type="Proteomes" id="UP000094329"/>
    </source>
</evidence>
<protein>
    <submittedName>
        <fullName evidence="2">Uncharacterized protein</fullName>
    </submittedName>
</protein>
<dbReference type="RefSeq" id="WP_069313255.1">
    <property type="nucleotide sequence ID" value="NZ_MDTU01000001.1"/>
</dbReference>
<feature type="region of interest" description="Disordered" evidence="1">
    <location>
        <begin position="87"/>
        <end position="108"/>
    </location>
</feature>
<accession>A0ABX3A4V7</accession>
<sequence>MKLTTLYGGIVANAASLPFTQASGWKTTLEEGIYSGHEQLAKLVEPVTWGTAVGGAFAGFGVSLLGSKTNPLESPILVNESSQIFKERAESKQQNKSKNNDVIIDMGM</sequence>
<reference evidence="2 3" key="1">
    <citation type="submission" date="2016-08" db="EMBL/GenBank/DDBJ databases">
        <title>Draft genome sequence of Candidatus Piscirickettsia litoralis, from seawater.</title>
        <authorList>
            <person name="Wan X."/>
            <person name="Lee A.J."/>
            <person name="Hou S."/>
            <person name="Donachie S.P."/>
        </authorList>
    </citation>
    <scope>NUCLEOTIDE SEQUENCE [LARGE SCALE GENOMIC DNA]</scope>
    <source>
        <strain evidence="2 3">Y2</strain>
    </source>
</reference>
<gene>
    <name evidence="2" type="ORF">BGC07_11675</name>
</gene>
<evidence type="ECO:0000256" key="1">
    <source>
        <dbReference type="SAM" id="MobiDB-lite"/>
    </source>
</evidence>